<dbReference type="PROSITE" id="PS50850">
    <property type="entry name" value="MFS"/>
    <property type="match status" value="1"/>
</dbReference>
<feature type="transmembrane region" description="Helical" evidence="8">
    <location>
        <begin position="73"/>
        <end position="92"/>
    </location>
</feature>
<dbReference type="OrthoDB" id="4668943at2"/>
<keyword evidence="11" id="KW-1185">Reference proteome</keyword>
<dbReference type="AlphaFoldDB" id="A0A2I2KPM2"/>
<evidence type="ECO:0000256" key="5">
    <source>
        <dbReference type="ARBA" id="ARBA00022989"/>
    </source>
</evidence>
<feature type="transmembrane region" description="Helical" evidence="8">
    <location>
        <begin position="473"/>
        <end position="491"/>
    </location>
</feature>
<feature type="transmembrane region" description="Helical" evidence="8">
    <location>
        <begin position="295"/>
        <end position="318"/>
    </location>
</feature>
<dbReference type="Gene3D" id="1.20.1720.10">
    <property type="entry name" value="Multidrug resistance protein D"/>
    <property type="match status" value="1"/>
</dbReference>
<feature type="transmembrane region" description="Helical" evidence="8">
    <location>
        <begin position="384"/>
        <end position="410"/>
    </location>
</feature>
<gene>
    <name evidence="10" type="primary">pur</name>
    <name evidence="10" type="ORF">FRACA_20010</name>
</gene>
<dbReference type="Gene3D" id="1.20.1250.20">
    <property type="entry name" value="MFS general substrate transporter like domains"/>
    <property type="match status" value="1"/>
</dbReference>
<dbReference type="GO" id="GO:0022857">
    <property type="term" value="F:transmembrane transporter activity"/>
    <property type="evidence" value="ECO:0007669"/>
    <property type="project" value="InterPro"/>
</dbReference>
<feature type="transmembrane region" description="Helical" evidence="8">
    <location>
        <begin position="251"/>
        <end position="274"/>
    </location>
</feature>
<feature type="domain" description="Major facilitator superfamily (MFS) profile" evidence="9">
    <location>
        <begin position="39"/>
        <end position="496"/>
    </location>
</feature>
<dbReference type="Pfam" id="PF07690">
    <property type="entry name" value="MFS_1"/>
    <property type="match status" value="1"/>
</dbReference>
<evidence type="ECO:0000256" key="7">
    <source>
        <dbReference type="SAM" id="MobiDB-lite"/>
    </source>
</evidence>
<evidence type="ECO:0000256" key="1">
    <source>
        <dbReference type="ARBA" id="ARBA00004651"/>
    </source>
</evidence>
<reference evidence="10 11" key="1">
    <citation type="submission" date="2017-06" db="EMBL/GenBank/DDBJ databases">
        <authorList>
            <person name="Kim H.J."/>
            <person name="Triplett B.A."/>
        </authorList>
    </citation>
    <scope>NUCLEOTIDE SEQUENCE [LARGE SCALE GENOMIC DNA]</scope>
    <source>
        <strain evidence="10">FRACA_ARgP5</strain>
    </source>
</reference>
<organism evidence="10 11">
    <name type="scientific">Frankia canadensis</name>
    <dbReference type="NCBI Taxonomy" id="1836972"/>
    <lineage>
        <taxon>Bacteria</taxon>
        <taxon>Bacillati</taxon>
        <taxon>Actinomycetota</taxon>
        <taxon>Actinomycetes</taxon>
        <taxon>Frankiales</taxon>
        <taxon>Frankiaceae</taxon>
        <taxon>Frankia</taxon>
    </lineage>
</organism>
<dbReference type="CDD" id="cd17321">
    <property type="entry name" value="MFS_MMR_MDR_like"/>
    <property type="match status" value="1"/>
</dbReference>
<keyword evidence="4 8" id="KW-0812">Transmembrane</keyword>
<evidence type="ECO:0000256" key="2">
    <source>
        <dbReference type="ARBA" id="ARBA00022448"/>
    </source>
</evidence>
<proteinExistence type="predicted"/>
<dbReference type="RefSeq" id="WP_101831433.1">
    <property type="nucleotide sequence ID" value="NZ_FZMO01000112.1"/>
</dbReference>
<feature type="transmembrane region" description="Helical" evidence="8">
    <location>
        <begin position="324"/>
        <end position="347"/>
    </location>
</feature>
<keyword evidence="2" id="KW-0813">Transport</keyword>
<feature type="transmembrane region" description="Helical" evidence="8">
    <location>
        <begin position="167"/>
        <end position="190"/>
    </location>
</feature>
<sequence>MSTMEPSASGAQAPARPAEAVGARLAASPDPDDERRWMALGVLVIAQIMILLDATVVNVALPSAQADLGFSDASRQWVITAYVLAFGSLLPLGGRLGDVLGRRTMFIVGLLGFAIASAAGGAAPNIGTLIAARAAQGGFAAVLAPAALSLITVIFTDLKELNKAFGIFGAVSGSAGAVGLLLGGLLTDYVDWRWCMYVNIVLAVAGIIGGLTLLHNSAEPDKPRLSVPSTVVGSAAVFGLVFGSAKAQTDGWGSAVTLTPLIAGGLLLAGFVVLQQVARHPLIPLRVVADRNRGAAYLTLFLANAAVFALFLFLTYYFQGVLGYSPIMTGVAFLPMMAAIAVVATLTQGVLLRHLTMRVIVAAGLIASGAGAALLTQAGVGSPYAAWVLPGLVLVGTGIGSAAVVAVAVGQQGVDPRDAGTAGALNNVSQQLGSALGVALISTFVASATSHYLTRHGSTAVVGATVHGFTVGYWWAAGIFWAAAVLCSALIRGGTRLHHEAGQPEPLDEIAGGLI</sequence>
<feature type="transmembrane region" description="Helical" evidence="8">
    <location>
        <begin position="135"/>
        <end position="155"/>
    </location>
</feature>
<dbReference type="PANTHER" id="PTHR42718:SF46">
    <property type="entry name" value="BLR6921 PROTEIN"/>
    <property type="match status" value="1"/>
</dbReference>
<protein>
    <submittedName>
        <fullName evidence="10">Puromycin resistance protein pur8</fullName>
    </submittedName>
</protein>
<evidence type="ECO:0000313" key="11">
    <source>
        <dbReference type="Proteomes" id="UP000234331"/>
    </source>
</evidence>
<dbReference type="InterPro" id="IPR020846">
    <property type="entry name" value="MFS_dom"/>
</dbReference>
<dbReference type="InterPro" id="IPR036259">
    <property type="entry name" value="MFS_trans_sf"/>
</dbReference>
<feature type="transmembrane region" description="Helical" evidence="8">
    <location>
        <begin position="431"/>
        <end position="453"/>
    </location>
</feature>
<accession>A0A2I2KPM2</accession>
<evidence type="ECO:0000259" key="9">
    <source>
        <dbReference type="PROSITE" id="PS50850"/>
    </source>
</evidence>
<evidence type="ECO:0000256" key="6">
    <source>
        <dbReference type="ARBA" id="ARBA00023136"/>
    </source>
</evidence>
<feature type="transmembrane region" description="Helical" evidence="8">
    <location>
        <begin position="196"/>
        <end position="214"/>
    </location>
</feature>
<feature type="transmembrane region" description="Helical" evidence="8">
    <location>
        <begin position="37"/>
        <end position="61"/>
    </location>
</feature>
<feature type="compositionally biased region" description="Polar residues" evidence="7">
    <location>
        <begin position="1"/>
        <end position="10"/>
    </location>
</feature>
<comment type="subcellular location">
    <subcellularLocation>
        <location evidence="1">Cell membrane</location>
        <topology evidence="1">Multi-pass membrane protein</topology>
    </subcellularLocation>
</comment>
<dbReference type="GO" id="GO:0005886">
    <property type="term" value="C:plasma membrane"/>
    <property type="evidence" value="ECO:0007669"/>
    <property type="project" value="UniProtKB-SubCell"/>
</dbReference>
<keyword evidence="6 8" id="KW-0472">Membrane</keyword>
<dbReference type="SUPFAM" id="SSF103473">
    <property type="entry name" value="MFS general substrate transporter"/>
    <property type="match status" value="1"/>
</dbReference>
<keyword evidence="5 8" id="KW-1133">Transmembrane helix</keyword>
<keyword evidence="3" id="KW-1003">Cell membrane</keyword>
<evidence type="ECO:0000256" key="4">
    <source>
        <dbReference type="ARBA" id="ARBA00022692"/>
    </source>
</evidence>
<dbReference type="PANTHER" id="PTHR42718">
    <property type="entry name" value="MAJOR FACILITATOR SUPERFAMILY MULTIDRUG TRANSPORTER MFSC"/>
    <property type="match status" value="1"/>
</dbReference>
<feature type="region of interest" description="Disordered" evidence="7">
    <location>
        <begin position="1"/>
        <end position="31"/>
    </location>
</feature>
<dbReference type="InterPro" id="IPR011701">
    <property type="entry name" value="MFS"/>
</dbReference>
<feature type="transmembrane region" description="Helical" evidence="8">
    <location>
        <begin position="226"/>
        <end position="245"/>
    </location>
</feature>
<feature type="transmembrane region" description="Helical" evidence="8">
    <location>
        <begin position="359"/>
        <end position="378"/>
    </location>
</feature>
<name>A0A2I2KPM2_9ACTN</name>
<dbReference type="EMBL" id="FZMO01000112">
    <property type="protein sequence ID" value="SNQ47614.1"/>
    <property type="molecule type" value="Genomic_DNA"/>
</dbReference>
<dbReference type="Proteomes" id="UP000234331">
    <property type="component" value="Unassembled WGS sequence"/>
</dbReference>
<evidence type="ECO:0000313" key="10">
    <source>
        <dbReference type="EMBL" id="SNQ47614.1"/>
    </source>
</evidence>
<feature type="transmembrane region" description="Helical" evidence="8">
    <location>
        <begin position="104"/>
        <end position="123"/>
    </location>
</feature>
<evidence type="ECO:0000256" key="8">
    <source>
        <dbReference type="SAM" id="Phobius"/>
    </source>
</evidence>
<evidence type="ECO:0000256" key="3">
    <source>
        <dbReference type="ARBA" id="ARBA00022475"/>
    </source>
</evidence>